<evidence type="ECO:0000313" key="4">
    <source>
        <dbReference type="Proteomes" id="UP000639772"/>
    </source>
</evidence>
<dbReference type="AlphaFoldDB" id="A0A835P622"/>
<name>A0A835P622_VANPL</name>
<dbReference type="EMBL" id="JADCNL010000584">
    <property type="protein sequence ID" value="KAG0446373.1"/>
    <property type="molecule type" value="Genomic_DNA"/>
</dbReference>
<proteinExistence type="predicted"/>
<dbReference type="Proteomes" id="UP000636800">
    <property type="component" value="Unassembled WGS sequence"/>
</dbReference>
<evidence type="ECO:0000313" key="2">
    <source>
        <dbReference type="EMBL" id="KAG0446373.1"/>
    </source>
</evidence>
<organism evidence="1 4">
    <name type="scientific">Vanilla planifolia</name>
    <name type="common">Vanilla</name>
    <dbReference type="NCBI Taxonomy" id="51239"/>
    <lineage>
        <taxon>Eukaryota</taxon>
        <taxon>Viridiplantae</taxon>
        <taxon>Streptophyta</taxon>
        <taxon>Embryophyta</taxon>
        <taxon>Tracheophyta</taxon>
        <taxon>Spermatophyta</taxon>
        <taxon>Magnoliopsida</taxon>
        <taxon>Liliopsida</taxon>
        <taxon>Asparagales</taxon>
        <taxon>Orchidaceae</taxon>
        <taxon>Vanilloideae</taxon>
        <taxon>Vanilleae</taxon>
        <taxon>Vanilla</taxon>
    </lineage>
</organism>
<protein>
    <submittedName>
        <fullName evidence="1">Uncharacterized protein</fullName>
    </submittedName>
</protein>
<comment type="caution">
    <text evidence="1">The sequence shown here is derived from an EMBL/GenBank/DDBJ whole genome shotgun (WGS) entry which is preliminary data.</text>
</comment>
<evidence type="ECO:0000313" key="1">
    <source>
        <dbReference type="EMBL" id="KAG0446369.1"/>
    </source>
</evidence>
<sequence>MLFYAESVLHLSLLIGKMSSHCPFPCLAKGNLVGVGMLLESLKALEAPLSLPRHPQWLLSSQVGVE</sequence>
<accession>A0A835P622</accession>
<evidence type="ECO:0000313" key="3">
    <source>
        <dbReference type="Proteomes" id="UP000636800"/>
    </source>
</evidence>
<dbReference type="EMBL" id="JADCNM010000585">
    <property type="protein sequence ID" value="KAG0446369.1"/>
    <property type="molecule type" value="Genomic_DNA"/>
</dbReference>
<gene>
    <name evidence="2" type="ORF">HPP92_028860</name>
    <name evidence="1" type="ORF">HPP92_028871</name>
</gene>
<reference evidence="3 4" key="1">
    <citation type="journal article" date="2020" name="Nat. Food">
        <title>A phased Vanilla planifolia genome enables genetic improvement of flavour and production.</title>
        <authorList>
            <person name="Hasing T."/>
            <person name="Tang H."/>
            <person name="Brym M."/>
            <person name="Khazi F."/>
            <person name="Huang T."/>
            <person name="Chambers A.H."/>
        </authorList>
    </citation>
    <scope>NUCLEOTIDE SEQUENCE [LARGE SCALE GENOMIC DNA]</scope>
    <source>
        <tissue evidence="1">Leaf</tissue>
    </source>
</reference>
<dbReference type="Proteomes" id="UP000639772">
    <property type="component" value="Unassembled WGS sequence"/>
</dbReference>
<keyword evidence="3" id="KW-1185">Reference proteome</keyword>